<sequence>MSSEEQYLQPIMEALAEALPRVTIGVKRTTTPGMKKGSRISGHYLDEWQDFKTDVTEFINKAKGIKRQSAGQSGAGPSADPPNPKLAETKISRVGNSHPYIIGQEDGLKSKVIELPAEPMNRIVEQAFTGRTSRIRRPFPGNIDLEGVRFADPKCVQAVFGKEPRDAPDMVILRTGKNEPPALIAPIEIKTFWTLDLDYLNIRKVEKRKILGYWLGQLVHYMNTSQSQYGALTTLEETVFLKRMSVTSIHVTVPITSGDTGPSLREAMFYFMDLLTHDSPEPDKKSSKKSSKKHPSNVLFGNPLSEGNPSRASRQRVE</sequence>
<feature type="compositionally biased region" description="Basic residues" evidence="1">
    <location>
        <begin position="286"/>
        <end position="295"/>
    </location>
</feature>
<keyword evidence="3" id="KW-1185">Reference proteome</keyword>
<proteinExistence type="predicted"/>
<evidence type="ECO:0000256" key="1">
    <source>
        <dbReference type="SAM" id="MobiDB-lite"/>
    </source>
</evidence>
<evidence type="ECO:0000313" key="2">
    <source>
        <dbReference type="EMBL" id="KAK6515158.1"/>
    </source>
</evidence>
<dbReference type="EMBL" id="JAVHJM010000004">
    <property type="protein sequence ID" value="KAK6515158.1"/>
    <property type="molecule type" value="Genomic_DNA"/>
</dbReference>
<feature type="region of interest" description="Disordered" evidence="1">
    <location>
        <begin position="65"/>
        <end position="88"/>
    </location>
</feature>
<comment type="caution">
    <text evidence="2">The sequence shown here is derived from an EMBL/GenBank/DDBJ whole genome shotgun (WGS) entry which is preliminary data.</text>
</comment>
<gene>
    <name evidence="2" type="ORF">TWF506_007503</name>
</gene>
<dbReference type="Proteomes" id="UP001307849">
    <property type="component" value="Unassembled WGS sequence"/>
</dbReference>
<reference evidence="2 3" key="1">
    <citation type="submission" date="2019-10" db="EMBL/GenBank/DDBJ databases">
        <authorList>
            <person name="Palmer J.M."/>
        </authorList>
    </citation>
    <scope>NUCLEOTIDE SEQUENCE [LARGE SCALE GENOMIC DNA]</scope>
    <source>
        <strain evidence="2 3">TWF506</strain>
    </source>
</reference>
<dbReference type="AlphaFoldDB" id="A0AAN8RSV8"/>
<name>A0AAN8RSV8_9PEZI</name>
<protein>
    <submittedName>
        <fullName evidence="2">Uncharacterized protein</fullName>
    </submittedName>
</protein>
<evidence type="ECO:0000313" key="3">
    <source>
        <dbReference type="Proteomes" id="UP001307849"/>
    </source>
</evidence>
<accession>A0AAN8RSV8</accession>
<organism evidence="2 3">
    <name type="scientific">Arthrobotrys conoides</name>
    <dbReference type="NCBI Taxonomy" id="74498"/>
    <lineage>
        <taxon>Eukaryota</taxon>
        <taxon>Fungi</taxon>
        <taxon>Dikarya</taxon>
        <taxon>Ascomycota</taxon>
        <taxon>Pezizomycotina</taxon>
        <taxon>Orbiliomycetes</taxon>
        <taxon>Orbiliales</taxon>
        <taxon>Orbiliaceae</taxon>
        <taxon>Arthrobotrys</taxon>
    </lineage>
</organism>
<feature type="region of interest" description="Disordered" evidence="1">
    <location>
        <begin position="279"/>
        <end position="318"/>
    </location>
</feature>